<sequence>MSAASPVSVAIARFEDLVGRGLRALIAEDENLSVVASDVPHEQLAQVVADRQPQVALLNFGSLRSPTEVRQLASAHPATRLIVLANRPTPAECNQMLAFGATACLSKETQARDVLSAIHLASRGLHVLPRSATELAPPAQSPGPQLLTPREADVLAQLQRGRSNGEIAAELHVGIETVRTHARNIYRKLGVGSRRELARLTDPGGR</sequence>
<gene>
    <name evidence="3" type="ordered locus">Cwoe_5287</name>
</gene>
<dbReference type="OrthoDB" id="9816529at2"/>
<dbReference type="InterPro" id="IPR000792">
    <property type="entry name" value="Tscrpt_reg_LuxR_C"/>
</dbReference>
<evidence type="ECO:0000313" key="4">
    <source>
        <dbReference type="Proteomes" id="UP000008229"/>
    </source>
</evidence>
<dbReference type="Pfam" id="PF00196">
    <property type="entry name" value="GerE"/>
    <property type="match status" value="1"/>
</dbReference>
<dbReference type="Gene3D" id="3.40.50.2300">
    <property type="match status" value="1"/>
</dbReference>
<dbReference type="InterPro" id="IPR016032">
    <property type="entry name" value="Sig_transdc_resp-reg_C-effctor"/>
</dbReference>
<reference evidence="4" key="2">
    <citation type="submission" date="2010-01" db="EMBL/GenBank/DDBJ databases">
        <title>The complete genome of Conexibacter woesei DSM 14684.</title>
        <authorList>
            <consortium name="US DOE Joint Genome Institute (JGI-PGF)"/>
            <person name="Lucas S."/>
            <person name="Copeland A."/>
            <person name="Lapidus A."/>
            <person name="Glavina del Rio T."/>
            <person name="Dalin E."/>
            <person name="Tice H."/>
            <person name="Bruce D."/>
            <person name="Goodwin L."/>
            <person name="Pitluck S."/>
            <person name="Kyrpides N."/>
            <person name="Mavromatis K."/>
            <person name="Ivanova N."/>
            <person name="Mikhailova N."/>
            <person name="Chertkov O."/>
            <person name="Brettin T."/>
            <person name="Detter J.C."/>
            <person name="Han C."/>
            <person name="Larimer F."/>
            <person name="Land M."/>
            <person name="Hauser L."/>
            <person name="Markowitz V."/>
            <person name="Cheng J.-F."/>
            <person name="Hugenholtz P."/>
            <person name="Woyke T."/>
            <person name="Wu D."/>
            <person name="Pukall R."/>
            <person name="Steenblock K."/>
            <person name="Schneider S."/>
            <person name="Klenk H.-P."/>
            <person name="Eisen J.A."/>
        </authorList>
    </citation>
    <scope>NUCLEOTIDE SEQUENCE [LARGE SCALE GENOMIC DNA]</scope>
    <source>
        <strain evidence="4">DSM 14684 / CIP 108061 / JCM 11494 / NBRC 100937 / ID131577</strain>
    </source>
</reference>
<dbReference type="SUPFAM" id="SSF52172">
    <property type="entry name" value="CheY-like"/>
    <property type="match status" value="1"/>
</dbReference>
<evidence type="ECO:0000259" key="2">
    <source>
        <dbReference type="PROSITE" id="PS50043"/>
    </source>
</evidence>
<protein>
    <submittedName>
        <fullName evidence="3">Transcriptional regulator, LuxR family</fullName>
    </submittedName>
</protein>
<dbReference type="GO" id="GO:0003677">
    <property type="term" value="F:DNA binding"/>
    <property type="evidence" value="ECO:0007669"/>
    <property type="project" value="UniProtKB-KW"/>
</dbReference>
<evidence type="ECO:0000313" key="3">
    <source>
        <dbReference type="EMBL" id="ADB53693.1"/>
    </source>
</evidence>
<dbReference type="GO" id="GO:0006355">
    <property type="term" value="P:regulation of DNA-templated transcription"/>
    <property type="evidence" value="ECO:0007669"/>
    <property type="project" value="InterPro"/>
</dbReference>
<reference evidence="3 4" key="1">
    <citation type="journal article" date="2010" name="Stand. Genomic Sci.">
        <title>Complete genome sequence of Conexibacter woesei type strain (ID131577).</title>
        <authorList>
            <person name="Pukall R."/>
            <person name="Lapidus A."/>
            <person name="Glavina Del Rio T."/>
            <person name="Copeland A."/>
            <person name="Tice H."/>
            <person name="Cheng J.-F."/>
            <person name="Lucas S."/>
            <person name="Chen F."/>
            <person name="Nolan M."/>
            <person name="Bruce D."/>
            <person name="Goodwin L."/>
            <person name="Pitluck S."/>
            <person name="Mavromatis K."/>
            <person name="Ivanova N."/>
            <person name="Ovchinnikova G."/>
            <person name="Pati A."/>
            <person name="Chen A."/>
            <person name="Palaniappan K."/>
            <person name="Land M."/>
            <person name="Hauser L."/>
            <person name="Chang Y.-J."/>
            <person name="Jeffries C.D."/>
            <person name="Chain P."/>
            <person name="Meincke L."/>
            <person name="Sims D."/>
            <person name="Brettin T."/>
            <person name="Detter J.C."/>
            <person name="Rohde M."/>
            <person name="Goeker M."/>
            <person name="Bristow J."/>
            <person name="Eisen J.A."/>
            <person name="Markowitz V."/>
            <person name="Kyrpides N.C."/>
            <person name="Klenk H.-P."/>
            <person name="Hugenholtz P."/>
        </authorList>
    </citation>
    <scope>NUCLEOTIDE SEQUENCE [LARGE SCALE GENOMIC DNA]</scope>
    <source>
        <strain evidence="4">DSM 14684 / CIP 108061 / JCM 11494 / NBRC 100937 / ID131577</strain>
    </source>
</reference>
<dbReference type="PANTHER" id="PTHR43214">
    <property type="entry name" value="TWO-COMPONENT RESPONSE REGULATOR"/>
    <property type="match status" value="1"/>
</dbReference>
<dbReference type="PANTHER" id="PTHR43214:SF44">
    <property type="entry name" value="TWO-COMPONENT RESPONSE REGULATOR"/>
    <property type="match status" value="1"/>
</dbReference>
<dbReference type="STRING" id="469383.Cwoe_5287"/>
<accession>D3FFA0</accession>
<dbReference type="PROSITE" id="PS50043">
    <property type="entry name" value="HTH_LUXR_2"/>
    <property type="match status" value="1"/>
</dbReference>
<dbReference type="Proteomes" id="UP000008229">
    <property type="component" value="Chromosome"/>
</dbReference>
<dbReference type="PRINTS" id="PR00038">
    <property type="entry name" value="HTHLUXR"/>
</dbReference>
<feature type="domain" description="HTH luxR-type" evidence="2">
    <location>
        <begin position="140"/>
        <end position="205"/>
    </location>
</feature>
<dbReference type="InterPro" id="IPR011006">
    <property type="entry name" value="CheY-like_superfamily"/>
</dbReference>
<dbReference type="eggNOG" id="COG2197">
    <property type="taxonomic scope" value="Bacteria"/>
</dbReference>
<keyword evidence="1" id="KW-0238">DNA-binding</keyword>
<dbReference type="KEGG" id="cwo:Cwoe_5287"/>
<dbReference type="PROSITE" id="PS00622">
    <property type="entry name" value="HTH_LUXR_1"/>
    <property type="match status" value="1"/>
</dbReference>
<keyword evidence="4" id="KW-1185">Reference proteome</keyword>
<dbReference type="InterPro" id="IPR039420">
    <property type="entry name" value="WalR-like"/>
</dbReference>
<proteinExistence type="predicted"/>
<dbReference type="EMBL" id="CP001854">
    <property type="protein sequence ID" value="ADB53693.1"/>
    <property type="molecule type" value="Genomic_DNA"/>
</dbReference>
<evidence type="ECO:0000256" key="1">
    <source>
        <dbReference type="ARBA" id="ARBA00023125"/>
    </source>
</evidence>
<dbReference type="HOGENOM" id="CLU_000445_90_10_11"/>
<dbReference type="AlphaFoldDB" id="D3FFA0"/>
<dbReference type="SUPFAM" id="SSF46894">
    <property type="entry name" value="C-terminal effector domain of the bipartite response regulators"/>
    <property type="match status" value="1"/>
</dbReference>
<name>D3FFA0_CONWI</name>
<organism evidence="3 4">
    <name type="scientific">Conexibacter woesei (strain DSM 14684 / CCUG 47730 / CIP 108061 / JCM 11494 / NBRC 100937 / ID131577)</name>
    <dbReference type="NCBI Taxonomy" id="469383"/>
    <lineage>
        <taxon>Bacteria</taxon>
        <taxon>Bacillati</taxon>
        <taxon>Actinomycetota</taxon>
        <taxon>Thermoleophilia</taxon>
        <taxon>Solirubrobacterales</taxon>
        <taxon>Conexibacteraceae</taxon>
        <taxon>Conexibacter</taxon>
    </lineage>
</organism>
<dbReference type="CDD" id="cd06170">
    <property type="entry name" value="LuxR_C_like"/>
    <property type="match status" value="1"/>
</dbReference>
<dbReference type="SMART" id="SM00421">
    <property type="entry name" value="HTH_LUXR"/>
    <property type="match status" value="1"/>
</dbReference>
<dbReference type="RefSeq" id="WP_012936744.1">
    <property type="nucleotide sequence ID" value="NC_013739.1"/>
</dbReference>